<evidence type="ECO:0000256" key="4">
    <source>
        <dbReference type="RuleBase" id="RU367058"/>
    </source>
</evidence>
<dbReference type="CDD" id="cd07776">
    <property type="entry name" value="ASKHA_NBD_FGGY_SpXK-like"/>
    <property type="match status" value="1"/>
</dbReference>
<feature type="domain" description="Carbohydrate kinase FGGY C-terminal" evidence="6">
    <location>
        <begin position="304"/>
        <end position="487"/>
    </location>
</feature>
<dbReference type="InterPro" id="IPR018485">
    <property type="entry name" value="FGGY_C"/>
</dbReference>
<dbReference type="Pfam" id="PF02782">
    <property type="entry name" value="FGGY_C"/>
    <property type="match status" value="1"/>
</dbReference>
<comment type="function">
    <text evidence="4">Phosphorylates D-xylulose to produce D-xylulose 5-phosphate, a molecule that may play an important role in the regulation of glucose metabolism and lipogenesis.</text>
</comment>
<accession>A0A922L7M0</accession>
<comment type="catalytic activity">
    <reaction evidence="4">
        <text>D-xylulose + ATP = D-xylulose 5-phosphate + ADP + H(+)</text>
        <dbReference type="Rhea" id="RHEA:10964"/>
        <dbReference type="ChEBI" id="CHEBI:15378"/>
        <dbReference type="ChEBI" id="CHEBI:17140"/>
        <dbReference type="ChEBI" id="CHEBI:30616"/>
        <dbReference type="ChEBI" id="CHEBI:57737"/>
        <dbReference type="ChEBI" id="CHEBI:456216"/>
        <dbReference type="EC" id="2.7.1.17"/>
    </reaction>
</comment>
<evidence type="ECO:0000256" key="2">
    <source>
        <dbReference type="ARBA" id="ARBA00022679"/>
    </source>
</evidence>
<reference evidence="7" key="3">
    <citation type="journal article" date="2021" name="World Allergy Organ. J.">
        <title>Chromosome-level assembly of Dermatophagoides farinae genome and transcriptome reveals two novel allergens Der f 37 and Der f 39.</title>
        <authorList>
            <person name="Chen J."/>
            <person name="Cai Z."/>
            <person name="Fan D."/>
            <person name="Hu J."/>
            <person name="Hou Y."/>
            <person name="He Y."/>
            <person name="Zhang Z."/>
            <person name="Zhao Z."/>
            <person name="Gao P."/>
            <person name="Hu W."/>
            <person name="Sun J."/>
            <person name="Li J."/>
            <person name="Ji K."/>
        </authorList>
    </citation>
    <scope>NUCLEOTIDE SEQUENCE</scope>
    <source>
        <strain evidence="7">JKM2019</strain>
    </source>
</reference>
<dbReference type="InterPro" id="IPR018484">
    <property type="entry name" value="FGGY_N"/>
</dbReference>
<dbReference type="EC" id="2.7.1.17" evidence="4"/>
<dbReference type="GO" id="GO:0042732">
    <property type="term" value="P:D-xylose metabolic process"/>
    <property type="evidence" value="ECO:0007669"/>
    <property type="project" value="UniProtKB-UniRule"/>
</dbReference>
<keyword evidence="4" id="KW-0067">ATP-binding</keyword>
<dbReference type="OrthoDB" id="1728974at2759"/>
<dbReference type="PIRSF" id="PIRSF000538">
    <property type="entry name" value="GlpK"/>
    <property type="match status" value="1"/>
</dbReference>
<keyword evidence="4" id="KW-0119">Carbohydrate metabolism</keyword>
<keyword evidence="4" id="KW-0547">Nucleotide-binding</keyword>
<evidence type="ECO:0000313" key="7">
    <source>
        <dbReference type="EMBL" id="KAH7640718.1"/>
    </source>
</evidence>
<evidence type="ECO:0000313" key="9">
    <source>
        <dbReference type="Proteomes" id="UP000790347"/>
    </source>
</evidence>
<reference evidence="8" key="4">
    <citation type="journal article" date="2022" name="Res Sq">
        <title>Comparative Genomics Reveals Insights into the Divergent Evolution of Astigmatic Mites and Household Pest Adaptations.</title>
        <authorList>
            <person name="Xiong Q."/>
            <person name="Wan A.T.-Y."/>
            <person name="Liu X.-Y."/>
            <person name="Fung C.S.-H."/>
            <person name="Xiao X."/>
            <person name="Malainual N."/>
            <person name="Hou J."/>
            <person name="Wang L."/>
            <person name="Wang M."/>
            <person name="Yang K."/>
            <person name="Cui Y."/>
            <person name="Leung E."/>
            <person name="Nong W."/>
            <person name="Shin S.-K."/>
            <person name="Au S."/>
            <person name="Jeong K.Y."/>
            <person name="Chew F.T."/>
            <person name="Hui J."/>
            <person name="Leung T.F."/>
            <person name="Tungtrongchitr A."/>
            <person name="Zhong N."/>
            <person name="Liu Z."/>
            <person name="Tsui S."/>
        </authorList>
    </citation>
    <scope>NUCLEOTIDE SEQUENCE</scope>
    <source>
        <strain evidence="8">Derf</strain>
        <tissue evidence="8">Whole organism</tissue>
    </source>
</reference>
<evidence type="ECO:0000256" key="1">
    <source>
        <dbReference type="ARBA" id="ARBA00009156"/>
    </source>
</evidence>
<organism evidence="8 9">
    <name type="scientific">Dermatophagoides farinae</name>
    <name type="common">American house dust mite</name>
    <dbReference type="NCBI Taxonomy" id="6954"/>
    <lineage>
        <taxon>Eukaryota</taxon>
        <taxon>Metazoa</taxon>
        <taxon>Ecdysozoa</taxon>
        <taxon>Arthropoda</taxon>
        <taxon>Chelicerata</taxon>
        <taxon>Arachnida</taxon>
        <taxon>Acari</taxon>
        <taxon>Acariformes</taxon>
        <taxon>Sarcoptiformes</taxon>
        <taxon>Astigmata</taxon>
        <taxon>Psoroptidia</taxon>
        <taxon>Analgoidea</taxon>
        <taxon>Pyroglyphidae</taxon>
        <taxon>Dermatophagoidinae</taxon>
        <taxon>Dermatophagoides</taxon>
    </lineage>
</organism>
<reference evidence="8" key="1">
    <citation type="submission" date="2013-05" db="EMBL/GenBank/DDBJ databases">
        <authorList>
            <person name="Yim A.K.Y."/>
            <person name="Chan T.F."/>
            <person name="Ji K.M."/>
            <person name="Liu X.Y."/>
            <person name="Zhou J.W."/>
            <person name="Li R.Q."/>
            <person name="Yang K.Y."/>
            <person name="Li J."/>
            <person name="Li M."/>
            <person name="Law P.T.W."/>
            <person name="Wu Y.L."/>
            <person name="Cai Z.L."/>
            <person name="Qin H."/>
            <person name="Bao Y."/>
            <person name="Leung R.K.K."/>
            <person name="Ng P.K.S."/>
            <person name="Zou J."/>
            <person name="Zhong X.J."/>
            <person name="Ran P.X."/>
            <person name="Zhong N.S."/>
            <person name="Liu Z.G."/>
            <person name="Tsui S.K.W."/>
        </authorList>
    </citation>
    <scope>NUCLEOTIDE SEQUENCE</scope>
    <source>
        <strain evidence="8">Derf</strain>
        <tissue evidence="8">Whole organism</tissue>
    </source>
</reference>
<sequence>MESIKQSNQKLWLGFDLSTQQLKSIAINEELIIVYEAFVHFDNDLPEFRTNGGIYSDAKAHTATAPVLMWIKAIDLILDRLRLNGLIDFGQVIGISGCGQQHGSVYWKHGSERILMNLDPTRFLHEQLNQCFTIKDSPIWIDSSTSVECKELEKSIGSAHRLAQLTGSRAYERFTGNQISKIIKHRYDAYSQTERISLVSSFLASLFIGRYAPIDLSDGSGMNLLDINRKQWSLDCIRAVSLNQENDLMKKLGHEVVPTTQLIGTISDYFVQRYGFDPDCYITAFTGDNSASLAGMCLGSNDIAVSLGTSDTIFFTLSSPKPSIEGHILCNPIDHNLYMGMIVSKNGSRTRRRIRDDCADSNWSKFNELLDSVPRGNFGNIGFYFDFQEISPTIIGDFRFNYYGNEVLNFAPEIEIRACVEGQFLRLKIHTENLGFKTDKSTRILATGGASTNPSIIKVLADVFNATVFTDSMPNSGALGSALLAKYSQEKSIKSFDEMVEKLRATFKIAAKPSLDANDIYSALAVKYRQLEDRLTRPI</sequence>
<keyword evidence="3 4" id="KW-0418">Kinase</keyword>
<dbReference type="EMBL" id="SDOV01000005">
    <property type="protein sequence ID" value="KAH7640718.1"/>
    <property type="molecule type" value="Genomic_DNA"/>
</dbReference>
<comment type="similarity">
    <text evidence="1 4">Belongs to the FGGY kinase family.</text>
</comment>
<dbReference type="Proteomes" id="UP000790347">
    <property type="component" value="Unassembled WGS sequence"/>
</dbReference>
<dbReference type="InterPro" id="IPR000577">
    <property type="entry name" value="Carb_kinase_FGGY"/>
</dbReference>
<dbReference type="PANTHER" id="PTHR10196">
    <property type="entry name" value="SUGAR KINASE"/>
    <property type="match status" value="1"/>
</dbReference>
<dbReference type="AlphaFoldDB" id="A0A922L7M0"/>
<keyword evidence="4" id="KW-0859">Xylose metabolism</keyword>
<dbReference type="FunFam" id="3.30.420.40:FF:000118">
    <property type="entry name" value="Xylulose kinase 2"/>
    <property type="match status" value="1"/>
</dbReference>
<dbReference type="PANTHER" id="PTHR10196:SF57">
    <property type="entry name" value="XYLULOSE KINASE"/>
    <property type="match status" value="1"/>
</dbReference>
<proteinExistence type="inferred from homology"/>
<evidence type="ECO:0000313" key="8">
    <source>
        <dbReference type="EMBL" id="KAH9526271.1"/>
    </source>
</evidence>
<keyword evidence="9" id="KW-1185">Reference proteome</keyword>
<protein>
    <recommendedName>
        <fullName evidence="4">Xylulose kinase</fullName>
        <ecNumber evidence="4">2.7.1.17</ecNumber>
    </recommendedName>
</protein>
<dbReference type="EMBL" id="ASGP02000001">
    <property type="protein sequence ID" value="KAH9526271.1"/>
    <property type="molecule type" value="Genomic_DNA"/>
</dbReference>
<dbReference type="GO" id="GO:0005997">
    <property type="term" value="P:xylulose metabolic process"/>
    <property type="evidence" value="ECO:0007669"/>
    <property type="project" value="UniProtKB-UniRule"/>
</dbReference>
<dbReference type="Pfam" id="PF00370">
    <property type="entry name" value="FGGY_N"/>
    <property type="match status" value="1"/>
</dbReference>
<dbReference type="Proteomes" id="UP000828236">
    <property type="component" value="Unassembled WGS sequence"/>
</dbReference>
<name>A0A922L7M0_DERFA</name>
<feature type="domain" description="Carbohydrate kinase FGGY N-terminal" evidence="5">
    <location>
        <begin position="139"/>
        <end position="295"/>
    </location>
</feature>
<dbReference type="InterPro" id="IPR043129">
    <property type="entry name" value="ATPase_NBD"/>
</dbReference>
<comment type="caution">
    <text evidence="8">The sequence shown here is derived from an EMBL/GenBank/DDBJ whole genome shotgun (WGS) entry which is preliminary data.</text>
</comment>
<evidence type="ECO:0000256" key="3">
    <source>
        <dbReference type="ARBA" id="ARBA00022777"/>
    </source>
</evidence>
<dbReference type="GO" id="GO:0005829">
    <property type="term" value="C:cytosol"/>
    <property type="evidence" value="ECO:0007669"/>
    <property type="project" value="TreeGrafter"/>
</dbReference>
<dbReference type="Gene3D" id="3.30.420.40">
    <property type="match status" value="2"/>
</dbReference>
<keyword evidence="2 4" id="KW-0808">Transferase</keyword>
<evidence type="ECO:0000259" key="5">
    <source>
        <dbReference type="Pfam" id="PF00370"/>
    </source>
</evidence>
<evidence type="ECO:0000259" key="6">
    <source>
        <dbReference type="Pfam" id="PF02782"/>
    </source>
</evidence>
<gene>
    <name evidence="8" type="ORF">DERF_000372</name>
    <name evidence="7" type="ORF">HUG17_8187</name>
</gene>
<dbReference type="GO" id="GO:0004856">
    <property type="term" value="F:D-xylulokinase activity"/>
    <property type="evidence" value="ECO:0007669"/>
    <property type="project" value="UniProtKB-UniRule"/>
</dbReference>
<dbReference type="SUPFAM" id="SSF53067">
    <property type="entry name" value="Actin-like ATPase domain"/>
    <property type="match status" value="2"/>
</dbReference>
<dbReference type="InterPro" id="IPR042024">
    <property type="entry name" value="D-XK_euk"/>
</dbReference>
<reference evidence="7" key="2">
    <citation type="submission" date="2020-06" db="EMBL/GenBank/DDBJ databases">
        <authorList>
            <person name="Ji K."/>
            <person name="Li J."/>
        </authorList>
    </citation>
    <scope>NUCLEOTIDE SEQUENCE</scope>
    <source>
        <strain evidence="7">JKM2019</strain>
        <tissue evidence="7">Whole body</tissue>
    </source>
</reference>
<dbReference type="GO" id="GO:0005524">
    <property type="term" value="F:ATP binding"/>
    <property type="evidence" value="ECO:0007669"/>
    <property type="project" value="UniProtKB-KW"/>
</dbReference>